<dbReference type="InterPro" id="IPR000792">
    <property type="entry name" value="Tscrpt_reg_LuxR_C"/>
</dbReference>
<reference evidence="7 8" key="1">
    <citation type="submission" date="2020-08" db="EMBL/GenBank/DDBJ databases">
        <title>Genomic Encyclopedia of Type Strains, Phase IV (KMG-IV): sequencing the most valuable type-strain genomes for metagenomic binning, comparative biology and taxonomic classification.</title>
        <authorList>
            <person name="Goeker M."/>
        </authorList>
    </citation>
    <scope>NUCLEOTIDE SEQUENCE [LARGE SCALE GENOMIC DNA]</scope>
    <source>
        <strain evidence="7 8">DSM 26723</strain>
    </source>
</reference>
<sequence>MSTKELSVVHVVVQDEQASATVEKALEGSDWGRLTYSSVAEYLQGYTALRSGCVLVEVSTAGAADLPSLWGSRHALPVVVISANADIETAVEMMKGGAFDCLELPLNPHDLRRCIAGAVRFSEDSLMDQKYNEVLRQRVASLSAREREVMRMLAIGSINKVIASRLGLSRRTVETHRRSVMRKMEAASVAELIGMSLTLEKAARPEGRRPAIDRSAAVAEELSH</sequence>
<dbReference type="SUPFAM" id="SSF46894">
    <property type="entry name" value="C-terminal effector domain of the bipartite response regulators"/>
    <property type="match status" value="1"/>
</dbReference>
<dbReference type="GO" id="GO:0000160">
    <property type="term" value="P:phosphorelay signal transduction system"/>
    <property type="evidence" value="ECO:0007669"/>
    <property type="project" value="InterPro"/>
</dbReference>
<keyword evidence="2" id="KW-0238">DNA-binding</keyword>
<dbReference type="Gene3D" id="3.40.50.2300">
    <property type="match status" value="1"/>
</dbReference>
<organism evidence="7 8">
    <name type="scientific">Povalibacter uvarum</name>
    <dbReference type="NCBI Taxonomy" id="732238"/>
    <lineage>
        <taxon>Bacteria</taxon>
        <taxon>Pseudomonadati</taxon>
        <taxon>Pseudomonadota</taxon>
        <taxon>Gammaproteobacteria</taxon>
        <taxon>Steroidobacterales</taxon>
        <taxon>Steroidobacteraceae</taxon>
        <taxon>Povalibacter</taxon>
    </lineage>
</organism>
<dbReference type="InterPro" id="IPR001789">
    <property type="entry name" value="Sig_transdc_resp-reg_receiver"/>
</dbReference>
<evidence type="ECO:0000313" key="7">
    <source>
        <dbReference type="EMBL" id="MBB6096521.1"/>
    </source>
</evidence>
<dbReference type="Proteomes" id="UP000588068">
    <property type="component" value="Unassembled WGS sequence"/>
</dbReference>
<dbReference type="PANTHER" id="PTHR44688:SF16">
    <property type="entry name" value="DNA-BINDING TRANSCRIPTIONAL ACTIVATOR DEVR_DOSR"/>
    <property type="match status" value="1"/>
</dbReference>
<evidence type="ECO:0000256" key="3">
    <source>
        <dbReference type="ARBA" id="ARBA00023163"/>
    </source>
</evidence>
<dbReference type="InterPro" id="IPR011006">
    <property type="entry name" value="CheY-like_superfamily"/>
</dbReference>
<gene>
    <name evidence="7" type="ORF">HNQ60_005443</name>
</gene>
<keyword evidence="8" id="KW-1185">Reference proteome</keyword>
<evidence type="ECO:0000259" key="6">
    <source>
        <dbReference type="PROSITE" id="PS50110"/>
    </source>
</evidence>
<dbReference type="InterPro" id="IPR036388">
    <property type="entry name" value="WH-like_DNA-bd_sf"/>
</dbReference>
<evidence type="ECO:0000313" key="8">
    <source>
        <dbReference type="Proteomes" id="UP000588068"/>
    </source>
</evidence>
<comment type="caution">
    <text evidence="4">Lacks conserved residue(s) required for the propagation of feature annotation.</text>
</comment>
<dbReference type="AlphaFoldDB" id="A0A841HSZ2"/>
<feature type="domain" description="HTH luxR-type" evidence="5">
    <location>
        <begin position="135"/>
        <end position="200"/>
    </location>
</feature>
<dbReference type="PROSITE" id="PS00622">
    <property type="entry name" value="HTH_LUXR_1"/>
    <property type="match status" value="1"/>
</dbReference>
<keyword evidence="3" id="KW-0804">Transcription</keyword>
<feature type="domain" description="Response regulatory" evidence="6">
    <location>
        <begin position="8"/>
        <end position="119"/>
    </location>
</feature>
<keyword evidence="1" id="KW-0805">Transcription regulation</keyword>
<evidence type="ECO:0000259" key="5">
    <source>
        <dbReference type="PROSITE" id="PS50043"/>
    </source>
</evidence>
<dbReference type="CDD" id="cd06170">
    <property type="entry name" value="LuxR_C_like"/>
    <property type="match status" value="1"/>
</dbReference>
<dbReference type="Gene3D" id="1.10.10.10">
    <property type="entry name" value="Winged helix-like DNA-binding domain superfamily/Winged helix DNA-binding domain"/>
    <property type="match status" value="1"/>
</dbReference>
<dbReference type="PROSITE" id="PS50110">
    <property type="entry name" value="RESPONSE_REGULATORY"/>
    <property type="match status" value="1"/>
</dbReference>
<dbReference type="SUPFAM" id="SSF52172">
    <property type="entry name" value="CheY-like"/>
    <property type="match status" value="1"/>
</dbReference>
<accession>A0A841HSZ2</accession>
<dbReference type="SMART" id="SM00421">
    <property type="entry name" value="HTH_LUXR"/>
    <property type="match status" value="1"/>
</dbReference>
<evidence type="ECO:0000256" key="2">
    <source>
        <dbReference type="ARBA" id="ARBA00023125"/>
    </source>
</evidence>
<name>A0A841HSZ2_9GAMM</name>
<evidence type="ECO:0000256" key="1">
    <source>
        <dbReference type="ARBA" id="ARBA00023015"/>
    </source>
</evidence>
<dbReference type="Pfam" id="PF00196">
    <property type="entry name" value="GerE"/>
    <property type="match status" value="1"/>
</dbReference>
<protein>
    <submittedName>
        <fullName evidence="7">Two-component system response regulator FixJ</fullName>
    </submittedName>
</protein>
<dbReference type="RefSeq" id="WP_184335910.1">
    <property type="nucleotide sequence ID" value="NZ_JACHHZ010000008.1"/>
</dbReference>
<comment type="caution">
    <text evidence="7">The sequence shown here is derived from an EMBL/GenBank/DDBJ whole genome shotgun (WGS) entry which is preliminary data.</text>
</comment>
<dbReference type="PRINTS" id="PR00038">
    <property type="entry name" value="HTHLUXR"/>
</dbReference>
<dbReference type="GO" id="GO:0003677">
    <property type="term" value="F:DNA binding"/>
    <property type="evidence" value="ECO:0007669"/>
    <property type="project" value="UniProtKB-KW"/>
</dbReference>
<dbReference type="InterPro" id="IPR016032">
    <property type="entry name" value="Sig_transdc_resp-reg_C-effctor"/>
</dbReference>
<dbReference type="PANTHER" id="PTHR44688">
    <property type="entry name" value="DNA-BINDING TRANSCRIPTIONAL ACTIVATOR DEVR_DOSR"/>
    <property type="match status" value="1"/>
</dbReference>
<dbReference type="PROSITE" id="PS50043">
    <property type="entry name" value="HTH_LUXR_2"/>
    <property type="match status" value="1"/>
</dbReference>
<proteinExistence type="predicted"/>
<dbReference type="GO" id="GO:0006355">
    <property type="term" value="P:regulation of DNA-templated transcription"/>
    <property type="evidence" value="ECO:0007669"/>
    <property type="project" value="InterPro"/>
</dbReference>
<evidence type="ECO:0000256" key="4">
    <source>
        <dbReference type="PROSITE-ProRule" id="PRU00169"/>
    </source>
</evidence>
<dbReference type="EMBL" id="JACHHZ010000008">
    <property type="protein sequence ID" value="MBB6096521.1"/>
    <property type="molecule type" value="Genomic_DNA"/>
</dbReference>